<evidence type="ECO:0000256" key="4">
    <source>
        <dbReference type="ARBA" id="ARBA00022642"/>
    </source>
</evidence>
<dbReference type="EMBL" id="FOIF01000002">
    <property type="protein sequence ID" value="SES66270.1"/>
    <property type="molecule type" value="Genomic_DNA"/>
</dbReference>
<name>A0A1H9YBN3_9FIRM</name>
<evidence type="ECO:0000256" key="13">
    <source>
        <dbReference type="ARBA" id="ARBA00048721"/>
    </source>
</evidence>
<organism evidence="16 17">
    <name type="scientific">Anaerobranca gottschalkii DSM 13577</name>
    <dbReference type="NCBI Taxonomy" id="1120990"/>
    <lineage>
        <taxon>Bacteria</taxon>
        <taxon>Bacillati</taxon>
        <taxon>Bacillota</taxon>
        <taxon>Clostridia</taxon>
        <taxon>Eubacteriales</taxon>
        <taxon>Proteinivoracaceae</taxon>
        <taxon>Anaerobranca</taxon>
    </lineage>
</organism>
<feature type="domain" description="Cytidyltransferase-like" evidence="15">
    <location>
        <begin position="6"/>
        <end position="166"/>
    </location>
</feature>
<dbReference type="NCBIfam" id="NF000840">
    <property type="entry name" value="PRK00071.1-3"/>
    <property type="match status" value="1"/>
</dbReference>
<dbReference type="PRINTS" id="PR01020">
    <property type="entry name" value="LPSBIOSNTHSS"/>
</dbReference>
<dbReference type="GO" id="GO:0004515">
    <property type="term" value="F:nicotinate-nucleotide adenylyltransferase activity"/>
    <property type="evidence" value="ECO:0007669"/>
    <property type="project" value="UniProtKB-UniRule"/>
</dbReference>
<dbReference type="Proteomes" id="UP000243819">
    <property type="component" value="Unassembled WGS sequence"/>
</dbReference>
<evidence type="ECO:0000313" key="16">
    <source>
        <dbReference type="EMBL" id="SES66270.1"/>
    </source>
</evidence>
<evidence type="ECO:0000313" key="17">
    <source>
        <dbReference type="Proteomes" id="UP000243819"/>
    </source>
</evidence>
<dbReference type="InterPro" id="IPR001980">
    <property type="entry name" value="PPAT"/>
</dbReference>
<dbReference type="STRING" id="1120990.SAMN03080614_100284"/>
<keyword evidence="3" id="KW-0963">Cytoplasm</keyword>
<accession>A0A1H9YBN3</accession>
<dbReference type="InterPro" id="IPR004821">
    <property type="entry name" value="Cyt_trans-like"/>
</dbReference>
<evidence type="ECO:0000256" key="6">
    <source>
        <dbReference type="ARBA" id="ARBA00022695"/>
    </source>
</evidence>
<comment type="pathway">
    <text evidence="2 14">Cofactor biosynthesis; NAD(+) biosynthesis; deamido-NAD(+) from nicotinate D-ribonucleotide: step 1/1.</text>
</comment>
<dbReference type="RefSeq" id="WP_091348175.1">
    <property type="nucleotide sequence ID" value="NZ_FOIF01000002.1"/>
</dbReference>
<comment type="similarity">
    <text evidence="14">Belongs to the NadD family.</text>
</comment>
<evidence type="ECO:0000256" key="12">
    <source>
        <dbReference type="ARBA" id="ARBA00029346"/>
    </source>
</evidence>
<keyword evidence="4 14" id="KW-0662">Pyridine nucleotide biosynthesis</keyword>
<evidence type="ECO:0000256" key="10">
    <source>
        <dbReference type="ARBA" id="ARBA00022993"/>
    </source>
</evidence>
<dbReference type="Gene3D" id="3.40.50.620">
    <property type="entry name" value="HUPs"/>
    <property type="match status" value="1"/>
</dbReference>
<comment type="function">
    <text evidence="1 14">Catalyzes the reversible adenylation of nicotinate mononucleotide (NaMN) to nicotinic acid adenine dinucleotide (NaAD).</text>
</comment>
<keyword evidence="10" id="KW-0173">Coenzyme A biosynthesis</keyword>
<dbReference type="PANTHER" id="PTHR39321:SF3">
    <property type="entry name" value="PHOSPHOPANTETHEINE ADENYLYLTRANSFERASE"/>
    <property type="match status" value="1"/>
</dbReference>
<dbReference type="GO" id="GO:0015937">
    <property type="term" value="P:coenzyme A biosynthetic process"/>
    <property type="evidence" value="ECO:0007669"/>
    <property type="project" value="UniProtKB-KW"/>
</dbReference>
<dbReference type="AlphaFoldDB" id="A0A1H9YBN3"/>
<dbReference type="InterPro" id="IPR005248">
    <property type="entry name" value="NadD/NMNAT"/>
</dbReference>
<dbReference type="Pfam" id="PF01467">
    <property type="entry name" value="CTP_transf_like"/>
    <property type="match status" value="1"/>
</dbReference>
<evidence type="ECO:0000256" key="7">
    <source>
        <dbReference type="ARBA" id="ARBA00022741"/>
    </source>
</evidence>
<keyword evidence="8 14" id="KW-0067">ATP-binding</keyword>
<evidence type="ECO:0000256" key="11">
    <source>
        <dbReference type="ARBA" id="ARBA00023027"/>
    </source>
</evidence>
<evidence type="ECO:0000256" key="9">
    <source>
        <dbReference type="ARBA" id="ARBA00022842"/>
    </source>
</evidence>
<dbReference type="PANTHER" id="PTHR39321">
    <property type="entry name" value="NICOTINATE-NUCLEOTIDE ADENYLYLTRANSFERASE-RELATED"/>
    <property type="match status" value="1"/>
</dbReference>
<dbReference type="HAMAP" id="MF_00244">
    <property type="entry name" value="NaMN_adenylyltr"/>
    <property type="match status" value="1"/>
</dbReference>
<keyword evidence="7 14" id="KW-0547">Nucleotide-binding</keyword>
<keyword evidence="17" id="KW-1185">Reference proteome</keyword>
<protein>
    <recommendedName>
        <fullName evidence="14">Probable nicotinate-nucleotide adenylyltransferase</fullName>
        <ecNumber evidence="14">2.7.7.18</ecNumber>
    </recommendedName>
    <alternativeName>
        <fullName evidence="14">Deamido-NAD(+) diphosphorylase</fullName>
    </alternativeName>
    <alternativeName>
        <fullName evidence="14">Deamido-NAD(+) pyrophosphorylase</fullName>
    </alternativeName>
    <alternativeName>
        <fullName evidence="14">Nicotinate mononucleotide adenylyltransferase</fullName>
        <shortName evidence="14">NaMN adenylyltransferase</shortName>
    </alternativeName>
</protein>
<dbReference type="NCBIfam" id="TIGR00482">
    <property type="entry name" value="nicotinate (nicotinamide) nucleotide adenylyltransferase"/>
    <property type="match status" value="1"/>
</dbReference>
<dbReference type="OrthoDB" id="5295945at2"/>
<gene>
    <name evidence="14" type="primary">nadD</name>
    <name evidence="16" type="ORF">SAMN03080614_100284</name>
</gene>
<dbReference type="NCBIfam" id="TIGR00125">
    <property type="entry name" value="cyt_tran_rel"/>
    <property type="match status" value="1"/>
</dbReference>
<evidence type="ECO:0000256" key="14">
    <source>
        <dbReference type="HAMAP-Rule" id="MF_00244"/>
    </source>
</evidence>
<keyword evidence="5 14" id="KW-0808">Transferase</keyword>
<evidence type="ECO:0000256" key="2">
    <source>
        <dbReference type="ARBA" id="ARBA00005019"/>
    </source>
</evidence>
<evidence type="ECO:0000256" key="8">
    <source>
        <dbReference type="ARBA" id="ARBA00022840"/>
    </source>
</evidence>
<dbReference type="EC" id="2.7.7.18" evidence="14"/>
<dbReference type="UniPathway" id="UPA00253">
    <property type="reaction ID" value="UER00332"/>
</dbReference>
<dbReference type="GO" id="GO:0004595">
    <property type="term" value="F:pantetheine-phosphate adenylyltransferase activity"/>
    <property type="evidence" value="ECO:0007669"/>
    <property type="project" value="UniProtKB-EC"/>
</dbReference>
<comment type="catalytic activity">
    <reaction evidence="12">
        <text>(R)-4'-phosphopantetheine + ATP + H(+) = 3'-dephospho-CoA + diphosphate</text>
        <dbReference type="Rhea" id="RHEA:19801"/>
        <dbReference type="ChEBI" id="CHEBI:15378"/>
        <dbReference type="ChEBI" id="CHEBI:30616"/>
        <dbReference type="ChEBI" id="CHEBI:33019"/>
        <dbReference type="ChEBI" id="CHEBI:57328"/>
        <dbReference type="ChEBI" id="CHEBI:61723"/>
        <dbReference type="EC" id="2.7.7.3"/>
    </reaction>
</comment>
<dbReference type="SUPFAM" id="SSF52374">
    <property type="entry name" value="Nucleotidylyl transferase"/>
    <property type="match status" value="1"/>
</dbReference>
<proteinExistence type="inferred from homology"/>
<evidence type="ECO:0000256" key="5">
    <source>
        <dbReference type="ARBA" id="ARBA00022679"/>
    </source>
</evidence>
<dbReference type="InterPro" id="IPR014729">
    <property type="entry name" value="Rossmann-like_a/b/a_fold"/>
</dbReference>
<keyword evidence="6 14" id="KW-0548">Nucleotidyltransferase</keyword>
<evidence type="ECO:0000256" key="3">
    <source>
        <dbReference type="ARBA" id="ARBA00022490"/>
    </source>
</evidence>
<reference evidence="17" key="1">
    <citation type="submission" date="2016-10" db="EMBL/GenBank/DDBJ databases">
        <authorList>
            <person name="Varghese N."/>
            <person name="Submissions S."/>
        </authorList>
    </citation>
    <scope>NUCLEOTIDE SEQUENCE [LARGE SCALE GENOMIC DNA]</scope>
    <source>
        <strain evidence="17">DSM 13577</strain>
    </source>
</reference>
<sequence length="194" mass="22515">MDKIFIFGGSFDPIHLGHLILAQICGQRLKARVVFLPTGNPPHKIITTPVKHRLEMLKLAIKDNENFEICTYEVEKQGVSYTFETLAYLKEFYNKDIYFFVGGDSLLDIHKWKEPEKILDLCTLVYAKRKGFEIDVYNHLKAHGLNPNRVKEIDTPIIEISSTDIRLEVKRGNSIKYLVPDAVEKYIYLHSLYK</sequence>
<dbReference type="GO" id="GO:0005524">
    <property type="term" value="F:ATP binding"/>
    <property type="evidence" value="ECO:0007669"/>
    <property type="project" value="UniProtKB-KW"/>
</dbReference>
<evidence type="ECO:0000259" key="15">
    <source>
        <dbReference type="Pfam" id="PF01467"/>
    </source>
</evidence>
<keyword evidence="9" id="KW-0460">Magnesium</keyword>
<dbReference type="GO" id="GO:0009435">
    <property type="term" value="P:NAD+ biosynthetic process"/>
    <property type="evidence" value="ECO:0007669"/>
    <property type="project" value="UniProtKB-UniRule"/>
</dbReference>
<dbReference type="CDD" id="cd02165">
    <property type="entry name" value="NMNAT"/>
    <property type="match status" value="1"/>
</dbReference>
<evidence type="ECO:0000256" key="1">
    <source>
        <dbReference type="ARBA" id="ARBA00002324"/>
    </source>
</evidence>
<keyword evidence="11 14" id="KW-0520">NAD</keyword>
<comment type="catalytic activity">
    <reaction evidence="13 14">
        <text>nicotinate beta-D-ribonucleotide + ATP + H(+) = deamido-NAD(+) + diphosphate</text>
        <dbReference type="Rhea" id="RHEA:22860"/>
        <dbReference type="ChEBI" id="CHEBI:15378"/>
        <dbReference type="ChEBI" id="CHEBI:30616"/>
        <dbReference type="ChEBI" id="CHEBI:33019"/>
        <dbReference type="ChEBI" id="CHEBI:57502"/>
        <dbReference type="ChEBI" id="CHEBI:58437"/>
        <dbReference type="EC" id="2.7.7.18"/>
    </reaction>
</comment>